<dbReference type="Proteomes" id="UP000265520">
    <property type="component" value="Unassembled WGS sequence"/>
</dbReference>
<dbReference type="EMBL" id="LXQA010228365">
    <property type="protein sequence ID" value="MCI35913.1"/>
    <property type="molecule type" value="Genomic_DNA"/>
</dbReference>
<feature type="non-terminal residue" evidence="2">
    <location>
        <position position="28"/>
    </location>
</feature>
<keyword evidence="3" id="KW-1185">Reference proteome</keyword>
<comment type="caution">
    <text evidence="2">The sequence shown here is derived from an EMBL/GenBank/DDBJ whole genome shotgun (WGS) entry which is preliminary data.</text>
</comment>
<name>A0A392RH32_9FABA</name>
<feature type="region of interest" description="Disordered" evidence="1">
    <location>
        <begin position="1"/>
        <end position="28"/>
    </location>
</feature>
<dbReference type="AlphaFoldDB" id="A0A392RH32"/>
<accession>A0A392RH32</accession>
<organism evidence="2 3">
    <name type="scientific">Trifolium medium</name>
    <dbReference type="NCBI Taxonomy" id="97028"/>
    <lineage>
        <taxon>Eukaryota</taxon>
        <taxon>Viridiplantae</taxon>
        <taxon>Streptophyta</taxon>
        <taxon>Embryophyta</taxon>
        <taxon>Tracheophyta</taxon>
        <taxon>Spermatophyta</taxon>
        <taxon>Magnoliopsida</taxon>
        <taxon>eudicotyledons</taxon>
        <taxon>Gunneridae</taxon>
        <taxon>Pentapetalae</taxon>
        <taxon>rosids</taxon>
        <taxon>fabids</taxon>
        <taxon>Fabales</taxon>
        <taxon>Fabaceae</taxon>
        <taxon>Papilionoideae</taxon>
        <taxon>50 kb inversion clade</taxon>
        <taxon>NPAAA clade</taxon>
        <taxon>Hologalegina</taxon>
        <taxon>IRL clade</taxon>
        <taxon>Trifolieae</taxon>
        <taxon>Trifolium</taxon>
    </lineage>
</organism>
<protein>
    <submittedName>
        <fullName evidence="2">Uncharacterized protein</fullName>
    </submittedName>
</protein>
<sequence>MIHDRAPPTLDDGSLPDAVGHEDDGDFV</sequence>
<evidence type="ECO:0000256" key="1">
    <source>
        <dbReference type="SAM" id="MobiDB-lite"/>
    </source>
</evidence>
<evidence type="ECO:0000313" key="3">
    <source>
        <dbReference type="Proteomes" id="UP000265520"/>
    </source>
</evidence>
<proteinExistence type="predicted"/>
<evidence type="ECO:0000313" key="2">
    <source>
        <dbReference type="EMBL" id="MCI35913.1"/>
    </source>
</evidence>
<reference evidence="2 3" key="1">
    <citation type="journal article" date="2018" name="Front. Plant Sci.">
        <title>Red Clover (Trifolium pratense) and Zigzag Clover (T. medium) - A Picture of Genomic Similarities and Differences.</title>
        <authorList>
            <person name="Dluhosova J."/>
            <person name="Istvanek J."/>
            <person name="Nedelnik J."/>
            <person name="Repkova J."/>
        </authorList>
    </citation>
    <scope>NUCLEOTIDE SEQUENCE [LARGE SCALE GENOMIC DNA]</scope>
    <source>
        <strain evidence="3">cv. 10/8</strain>
        <tissue evidence="2">Leaf</tissue>
    </source>
</reference>